<name>A0A1H9KY63_9GAMM</name>
<dbReference type="InterPro" id="IPR019576">
    <property type="entry name" value="Pyridoxamine_oxidase_dimer_C"/>
</dbReference>
<feature type="binding site" evidence="7 9">
    <location>
        <begin position="145"/>
        <end position="146"/>
    </location>
    <ligand>
        <name>FMN</name>
        <dbReference type="ChEBI" id="CHEBI:58210"/>
    </ligand>
</feature>
<dbReference type="AlphaFoldDB" id="A0A1H9KY63"/>
<dbReference type="RefSeq" id="WP_091361124.1">
    <property type="nucleotide sequence ID" value="NZ_AP025284.1"/>
</dbReference>
<dbReference type="EMBL" id="FOGB01000015">
    <property type="protein sequence ID" value="SER04144.1"/>
    <property type="molecule type" value="Genomic_DNA"/>
</dbReference>
<feature type="binding site" evidence="7 8">
    <location>
        <position position="128"/>
    </location>
    <ligand>
        <name>substrate</name>
    </ligand>
</feature>
<comment type="pathway">
    <text evidence="7">Cofactor metabolism; pyridoxal 5'-phosphate salvage; pyridoxal 5'-phosphate from pyridoxine 5'-phosphate: step 1/1.</text>
</comment>
<comment type="cofactor">
    <cofactor evidence="7 9">
        <name>FMN</name>
        <dbReference type="ChEBI" id="CHEBI:58210"/>
    </cofactor>
    <text evidence="7 9">Binds 1 FMN per subunit.</text>
</comment>
<evidence type="ECO:0000256" key="4">
    <source>
        <dbReference type="ARBA" id="ARBA00022643"/>
    </source>
</evidence>
<keyword evidence="5 7" id="KW-0560">Oxidoreductase</keyword>
<feature type="binding site" evidence="8">
    <location>
        <begin position="13"/>
        <end position="16"/>
    </location>
    <ligand>
        <name>substrate</name>
    </ligand>
</feature>
<dbReference type="UniPathway" id="UPA01068">
    <property type="reaction ID" value="UER00304"/>
</dbReference>
<dbReference type="GO" id="GO:0008615">
    <property type="term" value="P:pyridoxine biosynthetic process"/>
    <property type="evidence" value="ECO:0007669"/>
    <property type="project" value="UniProtKB-UniRule"/>
</dbReference>
<dbReference type="FunFam" id="2.30.110.10:FF:000020">
    <property type="entry name" value="PNPO isoform 11"/>
    <property type="match status" value="1"/>
</dbReference>
<comment type="function">
    <text evidence="7">Catalyzes the oxidation of either pyridoxine 5'-phosphate (PNP) or pyridoxamine 5'-phosphate (PMP) into pyridoxal 5'-phosphate (PLP).</text>
</comment>
<dbReference type="Pfam" id="PF01243">
    <property type="entry name" value="PNPOx_N"/>
    <property type="match status" value="1"/>
</dbReference>
<gene>
    <name evidence="7" type="primary">pdxH</name>
    <name evidence="12" type="ORF">SAMN03080615_03691</name>
</gene>
<comment type="catalytic activity">
    <reaction evidence="7">
        <text>pyridoxamine 5'-phosphate + O2 + H2O = pyridoxal 5'-phosphate + H2O2 + NH4(+)</text>
        <dbReference type="Rhea" id="RHEA:15817"/>
        <dbReference type="ChEBI" id="CHEBI:15377"/>
        <dbReference type="ChEBI" id="CHEBI:15379"/>
        <dbReference type="ChEBI" id="CHEBI:16240"/>
        <dbReference type="ChEBI" id="CHEBI:28938"/>
        <dbReference type="ChEBI" id="CHEBI:58451"/>
        <dbReference type="ChEBI" id="CHEBI:597326"/>
        <dbReference type="EC" id="1.4.3.5"/>
    </reaction>
</comment>
<dbReference type="InterPro" id="IPR012349">
    <property type="entry name" value="Split_barrel_FMN-bd"/>
</dbReference>
<dbReference type="PANTHER" id="PTHR10851">
    <property type="entry name" value="PYRIDOXINE-5-PHOSPHATE OXIDASE"/>
    <property type="match status" value="1"/>
</dbReference>
<feature type="binding site" evidence="7 9">
    <location>
        <position position="110"/>
    </location>
    <ligand>
        <name>FMN</name>
        <dbReference type="ChEBI" id="CHEBI:58210"/>
    </ligand>
</feature>
<dbReference type="OrthoDB" id="9780392at2"/>
<dbReference type="InterPro" id="IPR000659">
    <property type="entry name" value="Pyridox_Oxase"/>
</dbReference>
<feature type="binding site" evidence="7 9">
    <location>
        <position position="200"/>
    </location>
    <ligand>
        <name>FMN</name>
        <dbReference type="ChEBI" id="CHEBI:58210"/>
    </ligand>
</feature>
<feature type="binding site" evidence="7 8">
    <location>
        <begin position="196"/>
        <end position="198"/>
    </location>
    <ligand>
        <name>substrate</name>
    </ligand>
</feature>
<comment type="caution">
    <text evidence="7">Lacks conserved residue(s) required for the propagation of feature annotation.</text>
</comment>
<feature type="binding site" evidence="7 8">
    <location>
        <position position="136"/>
    </location>
    <ligand>
        <name>substrate</name>
    </ligand>
</feature>
<evidence type="ECO:0000256" key="8">
    <source>
        <dbReference type="PIRSR" id="PIRSR000190-1"/>
    </source>
</evidence>
<evidence type="ECO:0000256" key="1">
    <source>
        <dbReference type="ARBA" id="ARBA00007301"/>
    </source>
</evidence>
<organism evidence="12 13">
    <name type="scientific">Amphritea atlantica</name>
    <dbReference type="NCBI Taxonomy" id="355243"/>
    <lineage>
        <taxon>Bacteria</taxon>
        <taxon>Pseudomonadati</taxon>
        <taxon>Pseudomonadota</taxon>
        <taxon>Gammaproteobacteria</taxon>
        <taxon>Oceanospirillales</taxon>
        <taxon>Oceanospirillaceae</taxon>
        <taxon>Amphritea</taxon>
    </lineage>
</organism>
<dbReference type="NCBIfam" id="NF004231">
    <property type="entry name" value="PRK05679.1"/>
    <property type="match status" value="1"/>
</dbReference>
<evidence type="ECO:0000313" key="12">
    <source>
        <dbReference type="EMBL" id="SER04144.1"/>
    </source>
</evidence>
<evidence type="ECO:0000313" key="13">
    <source>
        <dbReference type="Proteomes" id="UP000198749"/>
    </source>
</evidence>
<comment type="pathway">
    <text evidence="7">Cofactor metabolism; pyridoxal 5'-phosphate salvage; pyridoxal 5'-phosphate from pyridoxamine 5'-phosphate: step 1/1.</text>
</comment>
<dbReference type="EC" id="1.4.3.5" evidence="7"/>
<comment type="subunit">
    <text evidence="2 7">Homodimer.</text>
</comment>
<proteinExistence type="inferred from homology"/>
<evidence type="ECO:0000256" key="3">
    <source>
        <dbReference type="ARBA" id="ARBA00022630"/>
    </source>
</evidence>
<dbReference type="Gene3D" id="2.30.110.10">
    <property type="entry name" value="Electron Transport, Fmn-binding Protein, Chain A"/>
    <property type="match status" value="1"/>
</dbReference>
<dbReference type="InterPro" id="IPR011576">
    <property type="entry name" value="Pyridox_Oxase_N"/>
</dbReference>
<dbReference type="GO" id="GO:0004733">
    <property type="term" value="F:pyridoxamine phosphate oxidase activity"/>
    <property type="evidence" value="ECO:0007669"/>
    <property type="project" value="UniProtKB-UniRule"/>
</dbReference>
<accession>A0A1H9KY63</accession>
<dbReference type="Pfam" id="PF10590">
    <property type="entry name" value="PNP_phzG_C"/>
    <property type="match status" value="1"/>
</dbReference>
<feature type="binding site" evidence="7 8">
    <location>
        <position position="132"/>
    </location>
    <ligand>
        <name>substrate</name>
    </ligand>
</feature>
<feature type="binding site" evidence="7 9">
    <location>
        <position position="190"/>
    </location>
    <ligand>
        <name>FMN</name>
        <dbReference type="ChEBI" id="CHEBI:58210"/>
    </ligand>
</feature>
<dbReference type="PANTHER" id="PTHR10851:SF0">
    <property type="entry name" value="PYRIDOXINE-5'-PHOSPHATE OXIDASE"/>
    <property type="match status" value="1"/>
</dbReference>
<evidence type="ECO:0000256" key="2">
    <source>
        <dbReference type="ARBA" id="ARBA00011738"/>
    </source>
</evidence>
<dbReference type="GO" id="GO:0010181">
    <property type="term" value="F:FMN binding"/>
    <property type="evidence" value="ECO:0007669"/>
    <property type="project" value="UniProtKB-UniRule"/>
</dbReference>
<dbReference type="SUPFAM" id="SSF50475">
    <property type="entry name" value="FMN-binding split barrel"/>
    <property type="match status" value="1"/>
</dbReference>
<dbReference type="STRING" id="355243.SAMN03080615_03691"/>
<feature type="domain" description="Pyridoxine 5'-phosphate oxidase dimerisation C-terminal" evidence="11">
    <location>
        <begin position="177"/>
        <end position="217"/>
    </location>
</feature>
<keyword evidence="13" id="KW-1185">Reference proteome</keyword>
<keyword evidence="6 7" id="KW-0664">Pyridoxine biosynthesis</keyword>
<evidence type="ECO:0000256" key="7">
    <source>
        <dbReference type="HAMAP-Rule" id="MF_01629"/>
    </source>
</evidence>
<evidence type="ECO:0000259" key="11">
    <source>
        <dbReference type="Pfam" id="PF10590"/>
    </source>
</evidence>
<dbReference type="Proteomes" id="UP000198749">
    <property type="component" value="Unassembled WGS sequence"/>
</dbReference>
<evidence type="ECO:0000259" key="10">
    <source>
        <dbReference type="Pfam" id="PF01243"/>
    </source>
</evidence>
<keyword evidence="4 7" id="KW-0288">FMN</keyword>
<sequence>MSQSDQGDFKALRREYEAHPLNRSDLAADPVQQFADWMQTATEYRPDDATSMTLATASASGMPSARIVLLKHFGAEGFAWYTDYRSHKGQELADNPQAALMFYWYGLERQVRIQGRVEKLSAAEGQRYFNERPVGSRISAAISHQSAVVDSRETLEQAVTELQQQHPEGDIPYPEFWGGYRLIPSYFEFWQGRASRLHDRFSYTLVDGQWQIDRLSP</sequence>
<feature type="binding site" evidence="7 8">
    <location>
        <position position="71"/>
    </location>
    <ligand>
        <name>substrate</name>
    </ligand>
</feature>
<dbReference type="InterPro" id="IPR019740">
    <property type="entry name" value="Pyridox_Oxase_CS"/>
</dbReference>
<evidence type="ECO:0000256" key="9">
    <source>
        <dbReference type="PIRSR" id="PIRSR000190-2"/>
    </source>
</evidence>
<evidence type="ECO:0000256" key="6">
    <source>
        <dbReference type="ARBA" id="ARBA00023096"/>
    </source>
</evidence>
<evidence type="ECO:0000256" key="5">
    <source>
        <dbReference type="ARBA" id="ARBA00023002"/>
    </source>
</evidence>
<comment type="similarity">
    <text evidence="1 7">Belongs to the pyridoxamine 5'-phosphate oxidase family.</text>
</comment>
<feature type="binding site" evidence="7 9">
    <location>
        <begin position="81"/>
        <end position="82"/>
    </location>
    <ligand>
        <name>FMN</name>
        <dbReference type="ChEBI" id="CHEBI:58210"/>
    </ligand>
</feature>
<feature type="domain" description="Pyridoxamine 5'-phosphate oxidase N-terminal" evidence="10">
    <location>
        <begin position="48"/>
        <end position="165"/>
    </location>
</feature>
<feature type="binding site" evidence="7 9">
    <location>
        <position position="88"/>
    </location>
    <ligand>
        <name>FMN</name>
        <dbReference type="ChEBI" id="CHEBI:58210"/>
    </ligand>
</feature>
<dbReference type="PROSITE" id="PS01064">
    <property type="entry name" value="PYRIDOX_OXIDASE"/>
    <property type="match status" value="1"/>
</dbReference>
<protein>
    <recommendedName>
        <fullName evidence="7">Pyridoxine/pyridoxamine 5'-phosphate oxidase</fullName>
        <ecNumber evidence="7">1.4.3.5</ecNumber>
    </recommendedName>
    <alternativeName>
        <fullName evidence="7">PNP/PMP oxidase</fullName>
        <shortName evidence="7">PNPOx</shortName>
    </alternativeName>
    <alternativeName>
        <fullName evidence="7">Pyridoxal 5'-phosphate synthase</fullName>
    </alternativeName>
</protein>
<comment type="catalytic activity">
    <reaction evidence="7">
        <text>pyridoxine 5'-phosphate + O2 = pyridoxal 5'-phosphate + H2O2</text>
        <dbReference type="Rhea" id="RHEA:15149"/>
        <dbReference type="ChEBI" id="CHEBI:15379"/>
        <dbReference type="ChEBI" id="CHEBI:16240"/>
        <dbReference type="ChEBI" id="CHEBI:58589"/>
        <dbReference type="ChEBI" id="CHEBI:597326"/>
        <dbReference type="EC" id="1.4.3.5"/>
    </reaction>
</comment>
<dbReference type="PIRSF" id="PIRSF000190">
    <property type="entry name" value="Pyd_amn-ph_oxd"/>
    <property type="match status" value="1"/>
</dbReference>
<reference evidence="13" key="1">
    <citation type="submission" date="2016-10" db="EMBL/GenBank/DDBJ databases">
        <authorList>
            <person name="Varghese N."/>
            <person name="Submissions S."/>
        </authorList>
    </citation>
    <scope>NUCLEOTIDE SEQUENCE [LARGE SCALE GENOMIC DNA]</scope>
    <source>
        <strain evidence="13">DSM 18887</strain>
    </source>
</reference>
<dbReference type="NCBIfam" id="TIGR00558">
    <property type="entry name" value="pdxH"/>
    <property type="match status" value="1"/>
</dbReference>
<dbReference type="HAMAP" id="MF_01629">
    <property type="entry name" value="PdxH"/>
    <property type="match status" value="1"/>
</dbReference>
<feature type="binding site" evidence="7 9">
    <location>
        <begin position="66"/>
        <end position="71"/>
    </location>
    <ligand>
        <name>FMN</name>
        <dbReference type="ChEBI" id="CHEBI:58210"/>
    </ligand>
</feature>
<keyword evidence="3 7" id="KW-0285">Flavoprotein</keyword>